<dbReference type="SMART" id="SM00342">
    <property type="entry name" value="HTH_ARAC"/>
    <property type="match status" value="1"/>
</dbReference>
<feature type="transmembrane region" description="Helical" evidence="4">
    <location>
        <begin position="133"/>
        <end position="151"/>
    </location>
</feature>
<reference evidence="6 7" key="1">
    <citation type="submission" date="2023-09" db="EMBL/GenBank/DDBJ databases">
        <authorList>
            <person name="Rey-Velasco X."/>
        </authorList>
    </citation>
    <scope>NUCLEOTIDE SEQUENCE [LARGE SCALE GENOMIC DNA]</scope>
    <source>
        <strain evidence="6 7">P117</strain>
    </source>
</reference>
<keyword evidence="1" id="KW-0805">Transcription regulation</keyword>
<dbReference type="Pfam" id="PF12833">
    <property type="entry name" value="HTH_18"/>
    <property type="match status" value="1"/>
</dbReference>
<dbReference type="Gene3D" id="1.10.10.60">
    <property type="entry name" value="Homeodomain-like"/>
    <property type="match status" value="1"/>
</dbReference>
<dbReference type="InterPro" id="IPR018060">
    <property type="entry name" value="HTH_AraC"/>
</dbReference>
<accession>A0ABU2ZTV9</accession>
<feature type="transmembrane region" description="Helical" evidence="4">
    <location>
        <begin position="30"/>
        <end position="50"/>
    </location>
</feature>
<keyword evidence="7" id="KW-1185">Reference proteome</keyword>
<evidence type="ECO:0000259" key="5">
    <source>
        <dbReference type="PROSITE" id="PS01124"/>
    </source>
</evidence>
<feature type="domain" description="HTH araC/xylS-type" evidence="5">
    <location>
        <begin position="255"/>
        <end position="364"/>
    </location>
</feature>
<keyword evidence="3" id="KW-0804">Transcription</keyword>
<proteinExistence type="predicted"/>
<evidence type="ECO:0000313" key="7">
    <source>
        <dbReference type="Proteomes" id="UP001253545"/>
    </source>
</evidence>
<evidence type="ECO:0000256" key="2">
    <source>
        <dbReference type="ARBA" id="ARBA00023125"/>
    </source>
</evidence>
<organism evidence="6 7">
    <name type="scientific">Glaciecola petra</name>
    <dbReference type="NCBI Taxonomy" id="3075602"/>
    <lineage>
        <taxon>Bacteria</taxon>
        <taxon>Pseudomonadati</taxon>
        <taxon>Pseudomonadota</taxon>
        <taxon>Gammaproteobacteria</taxon>
        <taxon>Alteromonadales</taxon>
        <taxon>Alteromonadaceae</taxon>
        <taxon>Glaciecola</taxon>
    </lineage>
</organism>
<keyword evidence="4" id="KW-0812">Transmembrane</keyword>
<dbReference type="InterPro" id="IPR009057">
    <property type="entry name" value="Homeodomain-like_sf"/>
</dbReference>
<keyword evidence="2" id="KW-0238">DNA-binding</keyword>
<evidence type="ECO:0000256" key="3">
    <source>
        <dbReference type="ARBA" id="ARBA00023163"/>
    </source>
</evidence>
<sequence>MSDLFPFYLLVFFCMGIMFKHALKKDKSLINYLFAIFCASLCMVGMQKLSASSIGIYQYFIGFATCATCNVVWLIARTLFRESNPISRRHVALAAAIAGLIVFNQTWHLLIAIDIQHLLASDSMLRIKEGMNEITTLLSSSILALSFWEAVRNYSQKNKSERLQSIIFASAFCLAVFNSSILPKFLFTPTEIDQYFPWLMTFSALLIVAAVQLVIYLQNKDRSLASFCTDTQNQLNADQEHTIDLSASKNECVDMKVVSGINALINNQQIYLTPNLKIADFAQALKTPEYKISRAIRIHYKASNFNLFVNQFRVKHASNILLDQDAQHWSILVVALESGFSSLVTFNRVFKSITGAMPSEFRKQNDLQSHNKLPQCGLG</sequence>
<name>A0ABU2ZTV9_9ALTE</name>
<dbReference type="PANTHER" id="PTHR43280:SF29">
    <property type="entry name" value="ARAC-FAMILY TRANSCRIPTIONAL REGULATOR"/>
    <property type="match status" value="1"/>
</dbReference>
<evidence type="ECO:0000256" key="1">
    <source>
        <dbReference type="ARBA" id="ARBA00023015"/>
    </source>
</evidence>
<gene>
    <name evidence="6" type="ORF">RM552_09165</name>
</gene>
<keyword evidence="4" id="KW-1133">Transmembrane helix</keyword>
<dbReference type="SUPFAM" id="SSF46689">
    <property type="entry name" value="Homeodomain-like"/>
    <property type="match status" value="1"/>
</dbReference>
<comment type="caution">
    <text evidence="6">The sequence shown here is derived from an EMBL/GenBank/DDBJ whole genome shotgun (WGS) entry which is preliminary data.</text>
</comment>
<feature type="transmembrane region" description="Helical" evidence="4">
    <location>
        <begin position="56"/>
        <end position="80"/>
    </location>
</feature>
<feature type="transmembrane region" description="Helical" evidence="4">
    <location>
        <begin position="195"/>
        <end position="217"/>
    </location>
</feature>
<dbReference type="RefSeq" id="WP_311368527.1">
    <property type="nucleotide sequence ID" value="NZ_JAVRHX010000002.1"/>
</dbReference>
<dbReference type="EMBL" id="JAVRHX010000002">
    <property type="protein sequence ID" value="MDT0595009.1"/>
    <property type="molecule type" value="Genomic_DNA"/>
</dbReference>
<feature type="transmembrane region" description="Helical" evidence="4">
    <location>
        <begin position="6"/>
        <end position="23"/>
    </location>
</feature>
<dbReference type="PROSITE" id="PS01124">
    <property type="entry name" value="HTH_ARAC_FAMILY_2"/>
    <property type="match status" value="1"/>
</dbReference>
<evidence type="ECO:0000313" key="6">
    <source>
        <dbReference type="EMBL" id="MDT0595009.1"/>
    </source>
</evidence>
<feature type="transmembrane region" description="Helical" evidence="4">
    <location>
        <begin position="92"/>
        <end position="113"/>
    </location>
</feature>
<feature type="transmembrane region" description="Helical" evidence="4">
    <location>
        <begin position="163"/>
        <end position="183"/>
    </location>
</feature>
<dbReference type="PANTHER" id="PTHR43280">
    <property type="entry name" value="ARAC-FAMILY TRANSCRIPTIONAL REGULATOR"/>
    <property type="match status" value="1"/>
</dbReference>
<keyword evidence="4" id="KW-0472">Membrane</keyword>
<protein>
    <submittedName>
        <fullName evidence="6">Helix-turn-helix domain-containing protein</fullName>
    </submittedName>
</protein>
<evidence type="ECO:0000256" key="4">
    <source>
        <dbReference type="SAM" id="Phobius"/>
    </source>
</evidence>
<dbReference type="Proteomes" id="UP001253545">
    <property type="component" value="Unassembled WGS sequence"/>
</dbReference>